<evidence type="ECO:0000259" key="2">
    <source>
        <dbReference type="Pfam" id="PF00061"/>
    </source>
</evidence>
<keyword evidence="3" id="KW-1185">Reference proteome</keyword>
<organism evidence="3 4">
    <name type="scientific">Galleria mellonella</name>
    <name type="common">Greater wax moth</name>
    <dbReference type="NCBI Taxonomy" id="7137"/>
    <lineage>
        <taxon>Eukaryota</taxon>
        <taxon>Metazoa</taxon>
        <taxon>Ecdysozoa</taxon>
        <taxon>Arthropoda</taxon>
        <taxon>Hexapoda</taxon>
        <taxon>Insecta</taxon>
        <taxon>Pterygota</taxon>
        <taxon>Neoptera</taxon>
        <taxon>Endopterygota</taxon>
        <taxon>Lepidoptera</taxon>
        <taxon>Glossata</taxon>
        <taxon>Ditrysia</taxon>
        <taxon>Pyraloidea</taxon>
        <taxon>Pyralidae</taxon>
        <taxon>Galleriinae</taxon>
        <taxon>Galleria</taxon>
    </lineage>
</organism>
<dbReference type="RefSeq" id="XP_052757562.1">
    <property type="nucleotide sequence ID" value="XM_052901602.1"/>
</dbReference>
<dbReference type="CDD" id="cd00742">
    <property type="entry name" value="FABP"/>
    <property type="match status" value="1"/>
</dbReference>
<proteinExistence type="inferred from homology"/>
<sequence length="113" mass="13291">MPSITGKYQHYKNENIDEYFLAVGVPYIGRKMMSFSSPLMEITLDGDKMTIKNVSLFRTIEHSFKLNEEYEEHMPNTKIKGTYKYSQTTTEYERNFPTVNFLSIKFIPTSRPD</sequence>
<evidence type="ECO:0000256" key="1">
    <source>
        <dbReference type="ARBA" id="ARBA00008390"/>
    </source>
</evidence>
<dbReference type="InterPro" id="IPR000566">
    <property type="entry name" value="Lipocln_cytosolic_FA-bd_dom"/>
</dbReference>
<dbReference type="Gene3D" id="2.40.128.20">
    <property type="match status" value="1"/>
</dbReference>
<dbReference type="SUPFAM" id="SSF50814">
    <property type="entry name" value="Lipocalins"/>
    <property type="match status" value="1"/>
</dbReference>
<evidence type="ECO:0000313" key="4">
    <source>
        <dbReference type="RefSeq" id="XP_052757562.1"/>
    </source>
</evidence>
<dbReference type="GeneID" id="113517543"/>
<dbReference type="PANTHER" id="PTHR11955">
    <property type="entry name" value="FATTY ACID BINDING PROTEIN"/>
    <property type="match status" value="1"/>
</dbReference>
<accession>A0ABM3N1U9</accession>
<dbReference type="Pfam" id="PF00061">
    <property type="entry name" value="Lipocalin"/>
    <property type="match status" value="1"/>
</dbReference>
<gene>
    <name evidence="4" type="primary">LOC113517543</name>
</gene>
<dbReference type="InterPro" id="IPR031259">
    <property type="entry name" value="ILBP"/>
</dbReference>
<evidence type="ECO:0000313" key="3">
    <source>
        <dbReference type="Proteomes" id="UP001652740"/>
    </source>
</evidence>
<reference evidence="4" key="1">
    <citation type="submission" date="2025-08" db="UniProtKB">
        <authorList>
            <consortium name="RefSeq"/>
        </authorList>
    </citation>
    <scope>IDENTIFICATION</scope>
    <source>
        <tissue evidence="4">Whole larvae</tissue>
    </source>
</reference>
<protein>
    <submittedName>
        <fullName evidence="4">Fatty acid-binding protein, adipocyte-like isoform X2</fullName>
    </submittedName>
</protein>
<dbReference type="InterPro" id="IPR012674">
    <property type="entry name" value="Calycin"/>
</dbReference>
<comment type="similarity">
    <text evidence="1">Belongs to the calycin superfamily. Fatty-acid binding protein (FABP) family.</text>
</comment>
<name>A0ABM3N1U9_GALME</name>
<dbReference type="Proteomes" id="UP001652740">
    <property type="component" value="Unplaced"/>
</dbReference>
<feature type="domain" description="Lipocalin/cytosolic fatty-acid binding" evidence="2">
    <location>
        <begin position="5"/>
        <end position="93"/>
    </location>
</feature>